<feature type="transmembrane region" description="Helical" evidence="1">
    <location>
        <begin position="142"/>
        <end position="171"/>
    </location>
</feature>
<sequence>MTKAPRFTNGELARKALHISFGTVLLLTLHLQVFEYWHYLVLLVAGLTLSLTIKFLEGFPQIAKLIAPFDKDDYLPAQGMVYFYCTFVLLLTLTRWMELPDRFIMHPVLMLTLADPASFFIGKGWGKRPLPVNRRKTVEGTLAGMLVASVAGLLFVSPFAAVLIGSLAMMMDVVDLKIGNLEIDDNLLIPLAAFILLLSTV</sequence>
<evidence type="ECO:0000256" key="1">
    <source>
        <dbReference type="SAM" id="Phobius"/>
    </source>
</evidence>
<gene>
    <name evidence="2" type="ORF">TR69_WS6001000516</name>
</gene>
<feature type="transmembrane region" description="Helical" evidence="1">
    <location>
        <begin position="36"/>
        <end position="56"/>
    </location>
</feature>
<comment type="caution">
    <text evidence="2">The sequence shown here is derived from an EMBL/GenBank/DDBJ whole genome shotgun (WGS) entry which is preliminary data.</text>
</comment>
<accession>A0A136LXX4</accession>
<name>A0A136LXX4_9BACT</name>
<keyword evidence="1" id="KW-0812">Transmembrane</keyword>
<keyword evidence="1" id="KW-0472">Membrane</keyword>
<dbReference type="Pfam" id="PF01148">
    <property type="entry name" value="CTP_transf_1"/>
    <property type="match status" value="1"/>
</dbReference>
<dbReference type="PANTHER" id="PTHR31303">
    <property type="entry name" value="CTP-DEPENDENT DIACYLGLYCEROL KINASE 1"/>
    <property type="match status" value="1"/>
</dbReference>
<dbReference type="Proteomes" id="UP000070457">
    <property type="component" value="Unassembled WGS sequence"/>
</dbReference>
<evidence type="ECO:0000313" key="2">
    <source>
        <dbReference type="EMBL" id="KXK26512.1"/>
    </source>
</evidence>
<keyword evidence="2" id="KW-0808">Transferase</keyword>
<feature type="transmembrane region" description="Helical" evidence="1">
    <location>
        <begin position="77"/>
        <end position="97"/>
    </location>
</feature>
<keyword evidence="2" id="KW-0548">Nucleotidyltransferase</keyword>
<proteinExistence type="predicted"/>
<dbReference type="PANTHER" id="PTHR31303:SF1">
    <property type="entry name" value="CTP-DEPENDENT DIACYLGLYCEROL KINASE 1"/>
    <property type="match status" value="1"/>
</dbReference>
<dbReference type="GO" id="GO:0004143">
    <property type="term" value="F:ATP-dependent diacylglycerol kinase activity"/>
    <property type="evidence" value="ECO:0007669"/>
    <property type="project" value="InterPro"/>
</dbReference>
<protein>
    <submittedName>
        <fullName evidence="2">Cytidylyltransferase family protein</fullName>
    </submittedName>
</protein>
<dbReference type="GO" id="GO:0016779">
    <property type="term" value="F:nucleotidyltransferase activity"/>
    <property type="evidence" value="ECO:0007669"/>
    <property type="project" value="UniProtKB-KW"/>
</dbReference>
<dbReference type="InterPro" id="IPR037997">
    <property type="entry name" value="Dgk1-like"/>
</dbReference>
<evidence type="ECO:0000313" key="3">
    <source>
        <dbReference type="Proteomes" id="UP000070457"/>
    </source>
</evidence>
<dbReference type="AlphaFoldDB" id="A0A136LXX4"/>
<keyword evidence="1" id="KW-1133">Transmembrane helix</keyword>
<organism evidence="2 3">
    <name type="scientific">candidate division WS6 bacterium OLB20</name>
    <dbReference type="NCBI Taxonomy" id="1617426"/>
    <lineage>
        <taxon>Bacteria</taxon>
        <taxon>Candidatus Dojkabacteria</taxon>
    </lineage>
</organism>
<dbReference type="EMBL" id="JYNZ01000003">
    <property type="protein sequence ID" value="KXK26512.1"/>
    <property type="molecule type" value="Genomic_DNA"/>
</dbReference>
<reference evidence="2 3" key="1">
    <citation type="submission" date="2015-02" db="EMBL/GenBank/DDBJ databases">
        <title>Improved understanding of the partial-nitritation anammox process through 23 genomes representing the majority of the microbial community.</title>
        <authorList>
            <person name="Speth D.R."/>
            <person name="In T Zandt M."/>
            <person name="Guerrero Cruz S."/>
            <person name="Jetten M.S."/>
            <person name="Dutilh B.E."/>
        </authorList>
    </citation>
    <scope>NUCLEOTIDE SEQUENCE [LARGE SCALE GENOMIC DNA]</scope>
    <source>
        <strain evidence="2">OLB20</strain>
    </source>
</reference>
<dbReference type="STRING" id="1617426.TR69_WS6001000516"/>